<dbReference type="SUPFAM" id="SSF74650">
    <property type="entry name" value="Galactose mutarotase-like"/>
    <property type="match status" value="1"/>
</dbReference>
<reference evidence="7 8" key="1">
    <citation type="submission" date="2021-04" db="EMBL/GenBank/DDBJ databases">
        <title>Complete genome sequencing of Allochromatium tepidum strain NZ.</title>
        <authorList>
            <person name="Tsukatani Y."/>
            <person name="Mori H."/>
        </authorList>
    </citation>
    <scope>NUCLEOTIDE SEQUENCE [LARGE SCALE GENOMIC DNA]</scope>
    <source>
        <strain evidence="7 8">NZ</strain>
    </source>
</reference>
<dbReference type="PANTHER" id="PTHR30504">
    <property type="entry name" value="GLUCANS BIOSYNTHESIS PROTEIN"/>
    <property type="match status" value="1"/>
</dbReference>
<proteinExistence type="inferred from homology"/>
<dbReference type="Gene3D" id="2.60.40.10">
    <property type="entry name" value="Immunoglobulins"/>
    <property type="match status" value="1"/>
</dbReference>
<evidence type="ECO:0000256" key="5">
    <source>
        <dbReference type="ARBA" id="ARBA00022764"/>
    </source>
</evidence>
<gene>
    <name evidence="7" type="primary">opgG</name>
    <name evidence="7" type="ORF">Atep_23790</name>
</gene>
<evidence type="ECO:0000256" key="2">
    <source>
        <dbReference type="ARBA" id="ARBA00005001"/>
    </source>
</evidence>
<dbReference type="InterPro" id="IPR014756">
    <property type="entry name" value="Ig_E-set"/>
</dbReference>
<evidence type="ECO:0000313" key="8">
    <source>
        <dbReference type="Proteomes" id="UP000680679"/>
    </source>
</evidence>
<dbReference type="InterPro" id="IPR007444">
    <property type="entry name" value="Glucan_biosyn_MdoG_C"/>
</dbReference>
<keyword evidence="8" id="KW-1185">Reference proteome</keyword>
<dbReference type="PIRSF" id="PIRSF006281">
    <property type="entry name" value="MdoG"/>
    <property type="match status" value="1"/>
</dbReference>
<evidence type="ECO:0000256" key="3">
    <source>
        <dbReference type="ARBA" id="ARBA00009284"/>
    </source>
</evidence>
<dbReference type="InterPro" id="IPR011013">
    <property type="entry name" value="Gal_mutarotase_sf_dom"/>
</dbReference>
<comment type="similarity">
    <text evidence="3">Belongs to the OpgD/OpgG family.</text>
</comment>
<name>A0ABM7QQC0_9GAMM</name>
<comment type="subcellular location">
    <subcellularLocation>
        <location evidence="1">Periplasm</location>
    </subcellularLocation>
</comment>
<evidence type="ECO:0000259" key="6">
    <source>
        <dbReference type="Pfam" id="PF04349"/>
    </source>
</evidence>
<dbReference type="EMBL" id="AP024563">
    <property type="protein sequence ID" value="BCU07702.1"/>
    <property type="molecule type" value="Genomic_DNA"/>
</dbReference>
<protein>
    <recommendedName>
        <fullName evidence="4">Glucans biosynthesis protein G</fullName>
    </recommendedName>
</protein>
<organism evidence="7 8">
    <name type="scientific">Allochromatium tepidum</name>
    <dbReference type="NCBI Taxonomy" id="553982"/>
    <lineage>
        <taxon>Bacteria</taxon>
        <taxon>Pseudomonadati</taxon>
        <taxon>Pseudomonadota</taxon>
        <taxon>Gammaproteobacteria</taxon>
        <taxon>Chromatiales</taxon>
        <taxon>Chromatiaceae</taxon>
        <taxon>Allochromatium</taxon>
    </lineage>
</organism>
<dbReference type="SUPFAM" id="SSF81296">
    <property type="entry name" value="E set domains"/>
    <property type="match status" value="1"/>
</dbReference>
<sequence>MTLARLFGILALGSTLISGIPLWADDTPGLIEPAPSEGAPGAFTFAAVVRRAEELAAADYQPDRPALPDYLADLDYDQYRDVRFDRNESLWKAEGLPFQMQFFPRGFLFKDRVTVNVVEDGVSQVVPFRHDLFDYGKNQVPEEMPADLGFAGLRLLYPINRDDVFDEVVVFLGASYFRGVSKGLNYGITTRGLAIDTGLPTQEEFPIFREFWVFKPASDAVDITVFALLDSESVTGAYSFVIRPGIETVMDVKARLFVRRFVRRSVQKLGIAPLTSMFFHGENTDRFMDDFRPEVHDSDGLLVVNGTGERIWRPLVNPLGLRVSDFVAENPRSFGLFQRDRDFRNYEDLEAHYQNRPSALVEPIGDWGRGVVELVEIPSDAERYDNIVAYWMPERKPEPGEELKLEYRLRFAQDPEAGLLGGRAISTRIGAAGTDILDSSRRKFVVDFAGESLAQRAPKSGLEGETETEIEAVVTSTSGELSKPVVQWNPHTQGWRLFFELKPDGREPADLRAFLRQGNDVLSETWSYRWVRE</sequence>
<evidence type="ECO:0000313" key="7">
    <source>
        <dbReference type="EMBL" id="BCU07702.1"/>
    </source>
</evidence>
<evidence type="ECO:0000256" key="1">
    <source>
        <dbReference type="ARBA" id="ARBA00004418"/>
    </source>
</evidence>
<dbReference type="Pfam" id="PF04349">
    <property type="entry name" value="MdoG"/>
    <property type="match status" value="1"/>
</dbReference>
<keyword evidence="5" id="KW-0574">Periplasm</keyword>
<dbReference type="InterPro" id="IPR013783">
    <property type="entry name" value="Ig-like_fold"/>
</dbReference>
<dbReference type="PANTHER" id="PTHR30504:SF4">
    <property type="entry name" value="GLUCANS BIOSYNTHESIS PROTEIN G"/>
    <property type="match status" value="1"/>
</dbReference>
<dbReference type="Proteomes" id="UP000680679">
    <property type="component" value="Chromosome"/>
</dbReference>
<evidence type="ECO:0000256" key="4">
    <source>
        <dbReference type="ARBA" id="ARBA00015376"/>
    </source>
</evidence>
<dbReference type="InterPro" id="IPR014438">
    <property type="entry name" value="Glucan_biosyn_MdoG/MdoD"/>
</dbReference>
<dbReference type="Gene3D" id="2.70.98.10">
    <property type="match status" value="1"/>
</dbReference>
<accession>A0ABM7QQC0</accession>
<dbReference type="InterPro" id="IPR014718">
    <property type="entry name" value="GH-type_carb-bd"/>
</dbReference>
<comment type="pathway">
    <text evidence="2">Glycan metabolism; osmoregulated periplasmic glucan (OPG) biosynthesis.</text>
</comment>
<dbReference type="RefSeq" id="WP_213378780.1">
    <property type="nucleotide sequence ID" value="NZ_AP024563.1"/>
</dbReference>
<feature type="domain" description="Glucan biosynthesis periplasmic MdoG C-terminal" evidence="6">
    <location>
        <begin position="43"/>
        <end position="530"/>
    </location>
</feature>